<dbReference type="EMBL" id="MN740870">
    <property type="protein sequence ID" value="QHU15937.1"/>
    <property type="molecule type" value="Genomic_DNA"/>
</dbReference>
<sequence>MTRPYQIYRPGKEDPKNFPAAHVSRYFDLKLVSGDMIKIGTDDGDTVNLLKKFIYTKIMPGIIDSPSQIHLTVMNSDGEFRELSDTEYLDKLDLEDNTINVVIQDSLLKDYVSGLYSRYFLKIKYSKEDWDTVFEISRTKSIQNKENMTNEDMMWDFFNAAETCEYWNEKGIWEQQNKQYYIVTIKRLADAGYLPALNYLGHEYFLQDKFTEGIAAYQKASDRGYAQSQTMMGHLFLQGRGVIQDKERAFNLFRQAAEQGDPAAQTELALCYDLGRGVDVDQIEATKWYKLASDQGLPDAQYYLGINYSRGEGGLEKNEQAAIDLFVLAAKNYHTNARKALQRRGYSQYTLE</sequence>
<dbReference type="Pfam" id="PF08238">
    <property type="entry name" value="Sel1"/>
    <property type="match status" value="3"/>
</dbReference>
<dbReference type="Gene3D" id="1.25.40.10">
    <property type="entry name" value="Tetratricopeptide repeat domain"/>
    <property type="match status" value="1"/>
</dbReference>
<reference evidence="1" key="1">
    <citation type="journal article" date="2020" name="Nature">
        <title>Giant virus diversity and host interactions through global metagenomics.</title>
        <authorList>
            <person name="Schulz F."/>
            <person name="Roux S."/>
            <person name="Paez-Espino D."/>
            <person name="Jungbluth S."/>
            <person name="Walsh D.A."/>
            <person name="Denef V.J."/>
            <person name="McMahon K.D."/>
            <person name="Konstantinidis K.T."/>
            <person name="Eloe-Fadrosh E.A."/>
            <person name="Kyrpides N.C."/>
            <person name="Woyke T."/>
        </authorList>
    </citation>
    <scope>NUCLEOTIDE SEQUENCE</scope>
    <source>
        <strain evidence="1">GVMAG-S-3300010158-109</strain>
    </source>
</reference>
<name>A0A6C0KGM5_9ZZZZ</name>
<dbReference type="SUPFAM" id="SSF81901">
    <property type="entry name" value="HCP-like"/>
    <property type="match status" value="1"/>
</dbReference>
<dbReference type="AlphaFoldDB" id="A0A6C0KGM5"/>
<proteinExistence type="predicted"/>
<dbReference type="InterPro" id="IPR050767">
    <property type="entry name" value="Sel1_AlgK"/>
</dbReference>
<dbReference type="PANTHER" id="PTHR11102">
    <property type="entry name" value="SEL-1-LIKE PROTEIN"/>
    <property type="match status" value="1"/>
</dbReference>
<accession>A0A6C0KGM5</accession>
<evidence type="ECO:0008006" key="2">
    <source>
        <dbReference type="Google" id="ProtNLM"/>
    </source>
</evidence>
<evidence type="ECO:0000313" key="1">
    <source>
        <dbReference type="EMBL" id="QHU15937.1"/>
    </source>
</evidence>
<dbReference type="InterPro" id="IPR011990">
    <property type="entry name" value="TPR-like_helical_dom_sf"/>
</dbReference>
<protein>
    <recommendedName>
        <fullName evidence="2">Sel1 repeat family protein</fullName>
    </recommendedName>
</protein>
<dbReference type="SMART" id="SM00671">
    <property type="entry name" value="SEL1"/>
    <property type="match status" value="3"/>
</dbReference>
<dbReference type="PANTHER" id="PTHR11102:SF160">
    <property type="entry name" value="ERAD-ASSOCIATED E3 UBIQUITIN-PROTEIN LIGASE COMPONENT HRD3"/>
    <property type="match status" value="1"/>
</dbReference>
<dbReference type="InterPro" id="IPR006597">
    <property type="entry name" value="Sel1-like"/>
</dbReference>
<organism evidence="1">
    <name type="scientific">viral metagenome</name>
    <dbReference type="NCBI Taxonomy" id="1070528"/>
    <lineage>
        <taxon>unclassified sequences</taxon>
        <taxon>metagenomes</taxon>
        <taxon>organismal metagenomes</taxon>
    </lineage>
</organism>